<dbReference type="Proteomes" id="UP000013827">
    <property type="component" value="Unassembled WGS sequence"/>
</dbReference>
<keyword evidence="1" id="KW-0106">Calcium</keyword>
<evidence type="ECO:0000313" key="5">
    <source>
        <dbReference type="Proteomes" id="UP000013827"/>
    </source>
</evidence>
<feature type="compositionally biased region" description="Polar residues" evidence="2">
    <location>
        <begin position="208"/>
        <end position="220"/>
    </location>
</feature>
<sequence>MRRPTFIQQIEDAFGHASAPAVSPPPARCSASNRRSSIGRVLNRLKRTSTTSNEDVQLPPIKTHRTPEHPPPGRPRRSSMARLTIAMDHGWKWFQREKSELSPRPAHQCEGDAAGQAGEVDSAGGLANLSTKLGQFGRGLLTRTDASPSPPRGSCVLLHASGALTRTDASPSPPRGSCALLHASGAAKKPSLYDDRFPGLRLLESSRSAATGPSKSQLAEPSSVAASGLTAEGDFETPELKAKRRWLRFKPEIRKQIQQLWEVVATDGGRMPACEYLDYHRSAFAFVMSTEGNEFDESLAWETAMADFKSDGRGQPALTFDMFFESVFELADLWTNSVKVADYVRFIRSLRENTAVMSPSGKLEWAQQWPRELHTKACRRWLALARERWLESIPVPQPPQKGEWRRKRSPVQRQVVPRRPKTEEEELQVAARRGMSDLGAVPGQDGLWPTLGLRAFREALKSCSIVVGEAGTRSAEPSFAHALFRVCDADQDGVISLPDLEVALSASSGRRA</sequence>
<organism evidence="4 5">
    <name type="scientific">Emiliania huxleyi (strain CCMP1516)</name>
    <dbReference type="NCBI Taxonomy" id="280463"/>
    <lineage>
        <taxon>Eukaryota</taxon>
        <taxon>Haptista</taxon>
        <taxon>Haptophyta</taxon>
        <taxon>Prymnesiophyceae</taxon>
        <taxon>Isochrysidales</taxon>
        <taxon>Noelaerhabdaceae</taxon>
        <taxon>Emiliania</taxon>
    </lineage>
</organism>
<accession>A0A0D3JQX9</accession>
<protein>
    <recommendedName>
        <fullName evidence="3">EF-hand domain-containing protein</fullName>
    </recommendedName>
</protein>
<dbReference type="GeneID" id="17271458"/>
<dbReference type="InterPro" id="IPR018247">
    <property type="entry name" value="EF_Hand_1_Ca_BS"/>
</dbReference>
<evidence type="ECO:0000256" key="1">
    <source>
        <dbReference type="ARBA" id="ARBA00022837"/>
    </source>
</evidence>
<dbReference type="AlphaFoldDB" id="A0A0D3JQX9"/>
<feature type="region of interest" description="Disordered" evidence="2">
    <location>
        <begin position="397"/>
        <end position="425"/>
    </location>
</feature>
<evidence type="ECO:0000313" key="4">
    <source>
        <dbReference type="EnsemblProtists" id="EOD25914"/>
    </source>
</evidence>
<dbReference type="GO" id="GO:0005509">
    <property type="term" value="F:calcium ion binding"/>
    <property type="evidence" value="ECO:0007669"/>
    <property type="project" value="InterPro"/>
</dbReference>
<evidence type="ECO:0000256" key="2">
    <source>
        <dbReference type="SAM" id="MobiDB-lite"/>
    </source>
</evidence>
<feature type="region of interest" description="Disordered" evidence="2">
    <location>
        <begin position="208"/>
        <end position="230"/>
    </location>
</feature>
<dbReference type="InterPro" id="IPR011992">
    <property type="entry name" value="EF-hand-dom_pair"/>
</dbReference>
<feature type="domain" description="EF-hand" evidence="3">
    <location>
        <begin position="475"/>
        <end position="510"/>
    </location>
</feature>
<feature type="region of interest" description="Disordered" evidence="2">
    <location>
        <begin position="98"/>
        <end position="122"/>
    </location>
</feature>
<dbReference type="PaxDb" id="2903-EOD25914"/>
<dbReference type="PROSITE" id="PS50222">
    <property type="entry name" value="EF_HAND_2"/>
    <property type="match status" value="1"/>
</dbReference>
<dbReference type="SUPFAM" id="SSF47473">
    <property type="entry name" value="EF-hand"/>
    <property type="match status" value="1"/>
</dbReference>
<dbReference type="PROSITE" id="PS00018">
    <property type="entry name" value="EF_HAND_1"/>
    <property type="match status" value="1"/>
</dbReference>
<dbReference type="STRING" id="2903.R1EYH0"/>
<dbReference type="eggNOG" id="ENOG502SGJ5">
    <property type="taxonomic scope" value="Eukaryota"/>
</dbReference>
<name>A0A0D3JQX9_EMIH1</name>
<feature type="region of interest" description="Disordered" evidence="2">
    <location>
        <begin position="15"/>
        <end position="79"/>
    </location>
</feature>
<dbReference type="HOGENOM" id="CLU_532577_0_0_1"/>
<dbReference type="KEGG" id="ehx:EMIHUDRAFT_237313"/>
<dbReference type="RefSeq" id="XP_005778343.1">
    <property type="nucleotide sequence ID" value="XM_005778286.1"/>
</dbReference>
<reference evidence="4" key="2">
    <citation type="submission" date="2024-10" db="UniProtKB">
        <authorList>
            <consortium name="EnsemblProtists"/>
        </authorList>
    </citation>
    <scope>IDENTIFICATION</scope>
</reference>
<reference evidence="5" key="1">
    <citation type="journal article" date="2013" name="Nature">
        <title>Pan genome of the phytoplankton Emiliania underpins its global distribution.</title>
        <authorList>
            <person name="Read B.A."/>
            <person name="Kegel J."/>
            <person name="Klute M.J."/>
            <person name="Kuo A."/>
            <person name="Lefebvre S.C."/>
            <person name="Maumus F."/>
            <person name="Mayer C."/>
            <person name="Miller J."/>
            <person name="Monier A."/>
            <person name="Salamov A."/>
            <person name="Young J."/>
            <person name="Aguilar M."/>
            <person name="Claverie J.M."/>
            <person name="Frickenhaus S."/>
            <person name="Gonzalez K."/>
            <person name="Herman E.K."/>
            <person name="Lin Y.C."/>
            <person name="Napier J."/>
            <person name="Ogata H."/>
            <person name="Sarno A.F."/>
            <person name="Shmutz J."/>
            <person name="Schroeder D."/>
            <person name="de Vargas C."/>
            <person name="Verret F."/>
            <person name="von Dassow P."/>
            <person name="Valentin K."/>
            <person name="Van de Peer Y."/>
            <person name="Wheeler G."/>
            <person name="Dacks J.B."/>
            <person name="Delwiche C.F."/>
            <person name="Dyhrman S.T."/>
            <person name="Glockner G."/>
            <person name="John U."/>
            <person name="Richards T."/>
            <person name="Worden A.Z."/>
            <person name="Zhang X."/>
            <person name="Grigoriev I.V."/>
            <person name="Allen A.E."/>
            <person name="Bidle K."/>
            <person name="Borodovsky M."/>
            <person name="Bowler C."/>
            <person name="Brownlee C."/>
            <person name="Cock J.M."/>
            <person name="Elias M."/>
            <person name="Gladyshev V.N."/>
            <person name="Groth M."/>
            <person name="Guda C."/>
            <person name="Hadaegh A."/>
            <person name="Iglesias-Rodriguez M.D."/>
            <person name="Jenkins J."/>
            <person name="Jones B.M."/>
            <person name="Lawson T."/>
            <person name="Leese F."/>
            <person name="Lindquist E."/>
            <person name="Lobanov A."/>
            <person name="Lomsadze A."/>
            <person name="Malik S.B."/>
            <person name="Marsh M.E."/>
            <person name="Mackinder L."/>
            <person name="Mock T."/>
            <person name="Mueller-Roeber B."/>
            <person name="Pagarete A."/>
            <person name="Parker M."/>
            <person name="Probert I."/>
            <person name="Quesneville H."/>
            <person name="Raines C."/>
            <person name="Rensing S.A."/>
            <person name="Riano-Pachon D.M."/>
            <person name="Richier S."/>
            <person name="Rokitta S."/>
            <person name="Shiraiwa Y."/>
            <person name="Soanes D.M."/>
            <person name="van der Giezen M."/>
            <person name="Wahlund T.M."/>
            <person name="Williams B."/>
            <person name="Wilson W."/>
            <person name="Wolfe G."/>
            <person name="Wurch L.L."/>
        </authorList>
    </citation>
    <scope>NUCLEOTIDE SEQUENCE</scope>
</reference>
<proteinExistence type="predicted"/>
<evidence type="ECO:0000259" key="3">
    <source>
        <dbReference type="PROSITE" id="PS50222"/>
    </source>
</evidence>
<dbReference type="InterPro" id="IPR002048">
    <property type="entry name" value="EF_hand_dom"/>
</dbReference>
<dbReference type="EnsemblProtists" id="EOD25914">
    <property type="protein sequence ID" value="EOD25914"/>
    <property type="gene ID" value="EMIHUDRAFT_237313"/>
</dbReference>
<keyword evidence="5" id="KW-1185">Reference proteome</keyword>